<feature type="region of interest" description="Disordered" evidence="2">
    <location>
        <begin position="314"/>
        <end position="336"/>
    </location>
</feature>
<dbReference type="Gene3D" id="3.40.50.300">
    <property type="entry name" value="P-loop containing nucleotide triphosphate hydrolases"/>
    <property type="match status" value="2"/>
</dbReference>
<dbReference type="Pfam" id="PF22548">
    <property type="entry name" value="AEP-TOTE"/>
    <property type="match status" value="1"/>
</dbReference>
<evidence type="ECO:0000313" key="4">
    <source>
        <dbReference type="EMBL" id="MCG7980941.1"/>
    </source>
</evidence>
<feature type="domain" description="Helicase ATP-binding" evidence="3">
    <location>
        <begin position="457"/>
        <end position="607"/>
    </location>
</feature>
<keyword evidence="4" id="KW-0378">Hydrolase</keyword>
<comment type="caution">
    <text evidence="4">The sequence shown here is derived from an EMBL/GenBank/DDBJ whole genome shotgun (WGS) entry which is preliminary data.</text>
</comment>
<dbReference type="InterPro" id="IPR006935">
    <property type="entry name" value="Helicase/UvrB_N"/>
</dbReference>
<dbReference type="EMBL" id="JAEPCR010000175">
    <property type="protein sequence ID" value="MCG7980941.1"/>
    <property type="molecule type" value="Genomic_DNA"/>
</dbReference>
<keyword evidence="4" id="KW-0067">ATP-binding</keyword>
<keyword evidence="4" id="KW-0547">Nucleotide-binding</keyword>
<dbReference type="Proteomes" id="UP000886674">
    <property type="component" value="Unassembled WGS sequence"/>
</dbReference>
<keyword evidence="4" id="KW-0347">Helicase</keyword>
<dbReference type="GO" id="GO:0004386">
    <property type="term" value="F:helicase activity"/>
    <property type="evidence" value="ECO:0007669"/>
    <property type="project" value="UniProtKB-KW"/>
</dbReference>
<keyword evidence="1" id="KW-0175">Coiled coil</keyword>
<protein>
    <submittedName>
        <fullName evidence="4">DEAD/DEAH box helicase</fullName>
    </submittedName>
</protein>
<feature type="compositionally biased region" description="Basic and acidic residues" evidence="2">
    <location>
        <begin position="323"/>
        <end position="335"/>
    </location>
</feature>
<evidence type="ECO:0000259" key="3">
    <source>
        <dbReference type="PROSITE" id="PS51192"/>
    </source>
</evidence>
<dbReference type="Pfam" id="PF04851">
    <property type="entry name" value="ResIII"/>
    <property type="match status" value="1"/>
</dbReference>
<dbReference type="SUPFAM" id="SSF52540">
    <property type="entry name" value="P-loop containing nucleoside triphosphate hydrolases"/>
    <property type="match status" value="2"/>
</dbReference>
<dbReference type="SMART" id="SM00487">
    <property type="entry name" value="DEXDc"/>
    <property type="match status" value="1"/>
</dbReference>
<organism evidence="4 5">
    <name type="scientific">Candidatus Thiodiazotropha taylori</name>
    <dbReference type="NCBI Taxonomy" id="2792791"/>
    <lineage>
        <taxon>Bacteria</taxon>
        <taxon>Pseudomonadati</taxon>
        <taxon>Pseudomonadota</taxon>
        <taxon>Gammaproteobacteria</taxon>
        <taxon>Chromatiales</taxon>
        <taxon>Sedimenticolaceae</taxon>
        <taxon>Candidatus Thiodiazotropha</taxon>
    </lineage>
</organism>
<dbReference type="GO" id="GO:0005524">
    <property type="term" value="F:ATP binding"/>
    <property type="evidence" value="ECO:0007669"/>
    <property type="project" value="InterPro"/>
</dbReference>
<evidence type="ECO:0000256" key="1">
    <source>
        <dbReference type="SAM" id="Coils"/>
    </source>
</evidence>
<proteinExistence type="predicted"/>
<dbReference type="PANTHER" id="PTHR47396">
    <property type="entry name" value="TYPE I RESTRICTION ENZYME ECOKI R PROTEIN"/>
    <property type="match status" value="1"/>
</dbReference>
<dbReference type="GO" id="GO:0005829">
    <property type="term" value="C:cytosol"/>
    <property type="evidence" value="ECO:0007669"/>
    <property type="project" value="TreeGrafter"/>
</dbReference>
<dbReference type="InterPro" id="IPR054347">
    <property type="entry name" value="TOTE_primase"/>
</dbReference>
<gene>
    <name evidence="4" type="ORF">JAY77_22690</name>
</gene>
<evidence type="ECO:0000313" key="5">
    <source>
        <dbReference type="Proteomes" id="UP000886674"/>
    </source>
</evidence>
<sequence>MVLTKEQSLREAIAQEEQNLAELAHRHDESRRRLVELKQELATTVSTPADLSAPVVKPRVDIPTTAEGKIHLFRKLFRGRDDVYPKLWVSTKTGRKGYSPACNNEWVHSVCEKPRVKCSDCQNQAFLPLNDKIVLDHLQGRHTIGIYPLLKDETCWFLAADFDKESWVEDVAAFVDTCRDLGIPTAVERSRSGNGAHVWFFFSTPVPAASARRMGCYLITETMSRRHQLAMSSYDRLFPNQDTLPRGGFGNLIALPLQYEPRQAGNSVFVDENYQPYPDQWAFLASLSRIATSTVESIALDAARQGKIIGVRFASTSEDEKDDAPWERPPSRQQEKVTITEPIPTKIHAVLAQRLFVDKTDLPSALISQFKRLAAFQNPEFYKKQNMRLSTALTPRVISCAEELSRHIALPRGCHDELTNLLRQYGSTLTIDDQRHPGEPLDAKFEGKLSDIQQQAVNTLCKHDIGVFVAPPGTGKTVVGAWLTAKRQSNTLILVHRQPLLDQWVTQLALFLGLEPRDIGQIGGGKHKPNGQLDVAMIQSLVRKDNVDDLVANYGHVIVDECHHLPAVSFERVLAELKARFVTGLTATPQRRDGHHPIIEMQLGPIRFSVDARNQSVQRPFIHKLIIRDTESSFDDNGDLRIQNLYRQLATDEHRNNMIFNDVLHALEAGRSPILLTERKEHLEYFADRLRNFTRNLVVLQGGRGNKKRRDDLNRLATIPDNEERLVLATGRYVGEGFDDARLDTLFLALPVSWKGTLIQYAGRLHRLHPDKTEVHIYDYVDRNVPMLVRMFDKRLRGYRAMGYSTEEVGMNL</sequence>
<name>A0A9E4NP51_9GAMM</name>
<feature type="coiled-coil region" evidence="1">
    <location>
        <begin position="6"/>
        <end position="40"/>
    </location>
</feature>
<accession>A0A9E4NP51</accession>
<dbReference type="PANTHER" id="PTHR47396:SF1">
    <property type="entry name" value="ATP-DEPENDENT HELICASE IRC3-RELATED"/>
    <property type="match status" value="1"/>
</dbReference>
<dbReference type="InterPro" id="IPR014001">
    <property type="entry name" value="Helicase_ATP-bd"/>
</dbReference>
<dbReference type="GO" id="GO:0003677">
    <property type="term" value="F:DNA binding"/>
    <property type="evidence" value="ECO:0007669"/>
    <property type="project" value="InterPro"/>
</dbReference>
<dbReference type="CDD" id="cd17926">
    <property type="entry name" value="DEXHc_RE"/>
    <property type="match status" value="1"/>
</dbReference>
<dbReference type="CDD" id="cd18785">
    <property type="entry name" value="SF2_C"/>
    <property type="match status" value="1"/>
</dbReference>
<dbReference type="GO" id="GO:0016787">
    <property type="term" value="F:hydrolase activity"/>
    <property type="evidence" value="ECO:0007669"/>
    <property type="project" value="InterPro"/>
</dbReference>
<dbReference type="PROSITE" id="PS51192">
    <property type="entry name" value="HELICASE_ATP_BIND_1"/>
    <property type="match status" value="1"/>
</dbReference>
<dbReference type="InterPro" id="IPR050742">
    <property type="entry name" value="Helicase_Restrict-Modif_Enz"/>
</dbReference>
<evidence type="ECO:0000256" key="2">
    <source>
        <dbReference type="SAM" id="MobiDB-lite"/>
    </source>
</evidence>
<dbReference type="AlphaFoldDB" id="A0A9E4NP51"/>
<dbReference type="InterPro" id="IPR027417">
    <property type="entry name" value="P-loop_NTPase"/>
</dbReference>
<reference evidence="4" key="1">
    <citation type="journal article" date="2021" name="Proc. Natl. Acad. Sci. U.S.A.">
        <title>Global biogeography of chemosynthetic symbionts reveals both localized and globally distributed symbiont groups. .</title>
        <authorList>
            <person name="Osvatic J.T."/>
            <person name="Wilkins L.G.E."/>
            <person name="Leibrecht L."/>
            <person name="Leray M."/>
            <person name="Zauner S."/>
            <person name="Polzin J."/>
            <person name="Camacho Y."/>
            <person name="Gros O."/>
            <person name="van Gils J.A."/>
            <person name="Eisen J.A."/>
            <person name="Petersen J.M."/>
            <person name="Yuen B."/>
        </authorList>
    </citation>
    <scope>NUCLEOTIDE SEQUENCE</scope>
    <source>
        <strain evidence="4">MAGclacostrist055</strain>
    </source>
</reference>